<gene>
    <name evidence="9" type="ORF">D6Z83_11920</name>
    <name evidence="10" type="ORF">EBE87_03460</name>
</gene>
<comment type="similarity">
    <text evidence="2 8">Belongs to the UPF0056 (MarC) family.</text>
</comment>
<proteinExistence type="inferred from homology"/>
<dbReference type="OrthoDB" id="21094at2"/>
<evidence type="ECO:0000256" key="2">
    <source>
        <dbReference type="ARBA" id="ARBA00009784"/>
    </source>
</evidence>
<feature type="transmembrane region" description="Helical" evidence="8">
    <location>
        <begin position="56"/>
        <end position="76"/>
    </location>
</feature>
<keyword evidence="7 8" id="KW-0472">Membrane</keyword>
<feature type="transmembrane region" description="Helical" evidence="8">
    <location>
        <begin position="199"/>
        <end position="216"/>
    </location>
</feature>
<dbReference type="Proteomes" id="UP000274097">
    <property type="component" value="Unassembled WGS sequence"/>
</dbReference>
<evidence type="ECO:0000313" key="9">
    <source>
        <dbReference type="EMBL" id="RKK03945.1"/>
    </source>
</evidence>
<dbReference type="NCBIfam" id="TIGR00427">
    <property type="entry name" value="NAAT family transporter"/>
    <property type="match status" value="1"/>
</dbReference>
<feature type="transmembrane region" description="Helical" evidence="8">
    <location>
        <begin position="122"/>
        <end position="145"/>
    </location>
</feature>
<dbReference type="Proteomes" id="UP000278036">
    <property type="component" value="Unassembled WGS sequence"/>
</dbReference>
<dbReference type="EMBL" id="RFLX01000002">
    <property type="protein sequence ID" value="RMI26355.1"/>
    <property type="molecule type" value="Genomic_DNA"/>
</dbReference>
<evidence type="ECO:0000256" key="3">
    <source>
        <dbReference type="ARBA" id="ARBA00022475"/>
    </source>
</evidence>
<dbReference type="InParanoid" id="A0A3A9JHD9"/>
<protein>
    <recommendedName>
        <fullName evidence="8">UPF0056 membrane protein</fullName>
    </recommendedName>
</protein>
<feature type="transmembrane region" description="Helical" evidence="8">
    <location>
        <begin position="12"/>
        <end position="35"/>
    </location>
</feature>
<dbReference type="InterPro" id="IPR002771">
    <property type="entry name" value="Multi_antbiot-R_MarC"/>
</dbReference>
<reference evidence="9 12" key="1">
    <citation type="submission" date="2018-09" db="EMBL/GenBank/DDBJ databases">
        <title>Roseomonas sp. nov., isolated from feces of Tibetan antelopes in the Qinghai-Tibet plateau, China.</title>
        <authorList>
            <person name="Tian Z."/>
        </authorList>
    </citation>
    <scope>NUCLEOTIDE SEQUENCE [LARGE SCALE GENOMIC DNA]</scope>
    <source>
        <strain evidence="10 11">Z23</strain>
        <strain evidence="9 12">Z24</strain>
    </source>
</reference>
<keyword evidence="11" id="KW-1185">Reference proteome</keyword>
<evidence type="ECO:0000313" key="11">
    <source>
        <dbReference type="Proteomes" id="UP000274097"/>
    </source>
</evidence>
<sequence>MYADPHHLSSIVAAFLLAFPALFSIVNPLSGALIFNHVMEERGLAERNRLARRVGFYSLIVLLVSLWGGAYVLNFFGISLGALRLAGGLVVAVRAWSLLNAPEEHEARKEQQAAPAGDAEDVAFFPLTLPFTTGPGSIAVAIALGSTRPRAGEPGQWTFLLGVTAAAVAMAACVWIFYSSASRLVALLGRDGARVVNRLAAFLLLCIGVQIAVSGVQDVLTPIIHGAVSSR</sequence>
<dbReference type="GO" id="GO:0005886">
    <property type="term" value="C:plasma membrane"/>
    <property type="evidence" value="ECO:0007669"/>
    <property type="project" value="UniProtKB-SubCell"/>
</dbReference>
<dbReference type="PANTHER" id="PTHR33508">
    <property type="entry name" value="UPF0056 MEMBRANE PROTEIN YHCE"/>
    <property type="match status" value="1"/>
</dbReference>
<dbReference type="PANTHER" id="PTHR33508:SF2">
    <property type="entry name" value="UPF0056 INNER MEMBRANE PROTEIN MARC"/>
    <property type="match status" value="1"/>
</dbReference>
<keyword evidence="5 8" id="KW-0812">Transmembrane</keyword>
<accession>A0A3A9JHD9</accession>
<evidence type="ECO:0000313" key="10">
    <source>
        <dbReference type="EMBL" id="RMI26355.1"/>
    </source>
</evidence>
<comment type="caution">
    <text evidence="9">The sequence shown here is derived from an EMBL/GenBank/DDBJ whole genome shotgun (WGS) entry which is preliminary data.</text>
</comment>
<dbReference type="AlphaFoldDB" id="A0A3A9JHD9"/>
<dbReference type="EMBL" id="RAQU01000062">
    <property type="protein sequence ID" value="RKK03945.1"/>
    <property type="molecule type" value="Genomic_DNA"/>
</dbReference>
<evidence type="ECO:0000256" key="7">
    <source>
        <dbReference type="ARBA" id="ARBA00023136"/>
    </source>
</evidence>
<keyword evidence="6 8" id="KW-1133">Transmembrane helix</keyword>
<name>A0A3A9JHD9_9PROT</name>
<comment type="caution">
    <text evidence="8">Lacks conserved residue(s) required for the propagation of feature annotation.</text>
</comment>
<keyword evidence="3" id="KW-1003">Cell membrane</keyword>
<dbReference type="FunCoup" id="A0A3A9JHD9">
    <property type="interactions" value="41"/>
</dbReference>
<evidence type="ECO:0000256" key="4">
    <source>
        <dbReference type="ARBA" id="ARBA00022519"/>
    </source>
</evidence>
<comment type="subcellular location">
    <subcellularLocation>
        <location evidence="1">Cell inner membrane</location>
        <topology evidence="1">Multi-pass membrane protein</topology>
    </subcellularLocation>
    <subcellularLocation>
        <location evidence="8">Cell membrane</location>
        <topology evidence="8">Multi-pass membrane protein</topology>
    </subcellularLocation>
</comment>
<evidence type="ECO:0000256" key="8">
    <source>
        <dbReference type="RuleBase" id="RU362048"/>
    </source>
</evidence>
<feature type="transmembrane region" description="Helical" evidence="8">
    <location>
        <begin position="157"/>
        <end position="178"/>
    </location>
</feature>
<dbReference type="Pfam" id="PF01914">
    <property type="entry name" value="MarC"/>
    <property type="match status" value="1"/>
</dbReference>
<organism evidence="9 12">
    <name type="scientific">Teichococcus wenyumeiae</name>
    <dbReference type="NCBI Taxonomy" id="2478470"/>
    <lineage>
        <taxon>Bacteria</taxon>
        <taxon>Pseudomonadati</taxon>
        <taxon>Pseudomonadota</taxon>
        <taxon>Alphaproteobacteria</taxon>
        <taxon>Acetobacterales</taxon>
        <taxon>Roseomonadaceae</taxon>
        <taxon>Roseomonas</taxon>
    </lineage>
</organism>
<evidence type="ECO:0000256" key="6">
    <source>
        <dbReference type="ARBA" id="ARBA00022989"/>
    </source>
</evidence>
<evidence type="ECO:0000256" key="1">
    <source>
        <dbReference type="ARBA" id="ARBA00004429"/>
    </source>
</evidence>
<keyword evidence="4" id="KW-0997">Cell inner membrane</keyword>
<evidence type="ECO:0000313" key="12">
    <source>
        <dbReference type="Proteomes" id="UP000278036"/>
    </source>
</evidence>
<evidence type="ECO:0000256" key="5">
    <source>
        <dbReference type="ARBA" id="ARBA00022692"/>
    </source>
</evidence>